<keyword evidence="2" id="KW-1185">Reference proteome</keyword>
<dbReference type="EMBL" id="QPIG01000004">
    <property type="protein sequence ID" value="RCU56829.1"/>
    <property type="molecule type" value="Genomic_DNA"/>
</dbReference>
<name>A0A368P4W9_9FLAO</name>
<accession>A0A368P4W9</accession>
<evidence type="ECO:0000313" key="1">
    <source>
        <dbReference type="EMBL" id="RCU56829.1"/>
    </source>
</evidence>
<evidence type="ECO:0008006" key="3">
    <source>
        <dbReference type="Google" id="ProtNLM"/>
    </source>
</evidence>
<comment type="caution">
    <text evidence="1">The sequence shown here is derived from an EMBL/GenBank/DDBJ whole genome shotgun (WGS) entry which is preliminary data.</text>
</comment>
<evidence type="ECO:0000313" key="2">
    <source>
        <dbReference type="Proteomes" id="UP000252249"/>
    </source>
</evidence>
<organism evidence="1 2">
    <name type="scientific">Oceanihabitans sediminis</name>
    <dbReference type="NCBI Taxonomy" id="1812012"/>
    <lineage>
        <taxon>Bacteria</taxon>
        <taxon>Pseudomonadati</taxon>
        <taxon>Bacteroidota</taxon>
        <taxon>Flavobacteriia</taxon>
        <taxon>Flavobacteriales</taxon>
        <taxon>Flavobacteriaceae</taxon>
        <taxon>Oceanihabitans</taxon>
    </lineage>
</organism>
<dbReference type="RefSeq" id="WP_072350736.1">
    <property type="nucleotide sequence ID" value="NZ_JAWVXR010000004.1"/>
</dbReference>
<reference evidence="1 2" key="1">
    <citation type="submission" date="2018-07" db="EMBL/GenBank/DDBJ databases">
        <title>Oceanihabitans testaceum sp. nov., isolated from marine sediment.</title>
        <authorList>
            <person name="Li C.-M."/>
        </authorList>
    </citation>
    <scope>NUCLEOTIDE SEQUENCE [LARGE SCALE GENOMIC DNA]</scope>
    <source>
        <strain evidence="1 2">S9-10</strain>
    </source>
</reference>
<sequence>MKKIHVGFLMSYDYELLKNAIPKVYADADAIFLAIDKDRLTWSGSLFEVKDSFFDWVKEIDKDQKVSFVEDTFYHPELSAMDCEVLERKFLADKMGVGNWIIQLDADEYPVDFKAFVRTLRKYDSYLVNPASQPIQIATFLVNIYKFVDNGFLYIDEPTKCMTATNFPNYKVGRNTKERIIYTNHLMLHETLSRDESELAFKFENWGHSNEVNPDFMEKWRSANSQNYKDLTDLFYLEPHKWKRLNFINSKDLNEIAEKLHRNNFSPSNWFLFKKNFGQWFKFLKYFKWIK</sequence>
<gene>
    <name evidence="1" type="ORF">DU428_10775</name>
</gene>
<proteinExistence type="predicted"/>
<dbReference type="OrthoDB" id="745987at2"/>
<protein>
    <recommendedName>
        <fullName evidence="3">Glycosyl transferase</fullName>
    </recommendedName>
</protein>
<dbReference type="AlphaFoldDB" id="A0A368P4W9"/>
<dbReference type="Proteomes" id="UP000252249">
    <property type="component" value="Unassembled WGS sequence"/>
</dbReference>